<comment type="caution">
    <text evidence="1">The sequence shown here is derived from an EMBL/GenBank/DDBJ whole genome shotgun (WGS) entry which is preliminary data.</text>
</comment>
<sequence length="298" mass="34874">MVFNPKYILIYEALYNDIETTKEKLAKILDVSSIKTVESYIKNLEDVFYDINIRQYRFKELLPKYITINALNKIIGNSVVNKLLKNDFELISNNVSFSTNEVINTSDLSNLSKKLIIFTNAIKYNCVLKIEYKGLNKPLEKKYVEPHSYFTNGFTYYSYITYNERNEKNIGEERTLAFNSIGNIEAIEYVKDGSFKKDKIGNAYGSFKKDKFILLNIKNEAANFFKRELIFNDNAFELIDEELDGLSITVKMYYNHINEIVKLIKQWMPKISIFGNSKLKEEVYQIIKNDLNKLLEDS</sequence>
<reference evidence="1" key="2">
    <citation type="submission" date="2023-07" db="EMBL/GenBank/DDBJ databases">
        <authorList>
            <person name="Zhang M."/>
            <person name="Zhou G."/>
        </authorList>
    </citation>
    <scope>NUCLEOTIDE SEQUENCE</scope>
    <source>
        <strain evidence="1">BJSY19SF1-2</strain>
    </source>
</reference>
<reference evidence="1" key="1">
    <citation type="journal article" date="2023" name="Front. Microbiol.">
        <title>Genomic diversity and taxonomic marker for Arcobacter species.</title>
        <authorList>
            <person name="Zhou G."/>
            <person name="Gu Y."/>
            <person name="Wang H."/>
            <person name="Chen X."/>
            <person name="Zhang X."/>
            <person name="Shao Z."/>
            <person name="Yan X."/>
            <person name="Zhang J."/>
            <person name="Zhang M."/>
        </authorList>
    </citation>
    <scope>NUCLEOTIDE SEQUENCE</scope>
    <source>
        <strain evidence="1">BJSY19SF1-2</strain>
    </source>
</reference>
<proteinExistence type="predicted"/>
<gene>
    <name evidence="1" type="ORF">Q6A80_09115</name>
</gene>
<organism evidence="1 2">
    <name type="scientific">Aliarcobacter skirrowii</name>
    <dbReference type="NCBI Taxonomy" id="28200"/>
    <lineage>
        <taxon>Bacteria</taxon>
        <taxon>Pseudomonadati</taxon>
        <taxon>Campylobacterota</taxon>
        <taxon>Epsilonproteobacteria</taxon>
        <taxon>Campylobacterales</taxon>
        <taxon>Arcobacteraceae</taxon>
        <taxon>Aliarcobacter</taxon>
    </lineage>
</organism>
<dbReference type="EMBL" id="JAUQUR010000007">
    <property type="protein sequence ID" value="MDX4069879.1"/>
    <property type="molecule type" value="Genomic_DNA"/>
</dbReference>
<dbReference type="AlphaFoldDB" id="A0AAW9DC95"/>
<dbReference type="RefSeq" id="WP_129108560.1">
    <property type="nucleotide sequence ID" value="NZ_JAUQUR010000007.1"/>
</dbReference>
<protein>
    <submittedName>
        <fullName evidence="1">WYL domain-containing protein</fullName>
    </submittedName>
</protein>
<name>A0AAW9DC95_9BACT</name>
<dbReference type="Proteomes" id="UP001283691">
    <property type="component" value="Unassembled WGS sequence"/>
</dbReference>
<evidence type="ECO:0000313" key="1">
    <source>
        <dbReference type="EMBL" id="MDX4069879.1"/>
    </source>
</evidence>
<evidence type="ECO:0000313" key="2">
    <source>
        <dbReference type="Proteomes" id="UP001283691"/>
    </source>
</evidence>
<accession>A0AAW9DC95</accession>